<feature type="domain" description="GGDEF" evidence="5">
    <location>
        <begin position="319"/>
        <end position="457"/>
    </location>
</feature>
<dbReference type="PANTHER" id="PTHR45138:SF9">
    <property type="entry name" value="DIGUANYLATE CYCLASE DGCM-RELATED"/>
    <property type="match status" value="1"/>
</dbReference>
<comment type="catalytic activity">
    <reaction evidence="2">
        <text>2 GTP = 3',3'-c-di-GMP + 2 diphosphate</text>
        <dbReference type="Rhea" id="RHEA:24898"/>
        <dbReference type="ChEBI" id="CHEBI:33019"/>
        <dbReference type="ChEBI" id="CHEBI:37565"/>
        <dbReference type="ChEBI" id="CHEBI:58805"/>
        <dbReference type="EC" id="2.7.7.65"/>
    </reaction>
</comment>
<feature type="transmembrane region" description="Helical" evidence="4">
    <location>
        <begin position="155"/>
        <end position="175"/>
    </location>
</feature>
<dbReference type="GO" id="GO:1902201">
    <property type="term" value="P:negative regulation of bacterial-type flagellum-dependent cell motility"/>
    <property type="evidence" value="ECO:0007669"/>
    <property type="project" value="TreeGrafter"/>
</dbReference>
<name>A0A5E4V5Z2_9BURK</name>
<evidence type="ECO:0000256" key="1">
    <source>
        <dbReference type="ARBA" id="ARBA00012528"/>
    </source>
</evidence>
<dbReference type="Gene3D" id="3.30.70.270">
    <property type="match status" value="1"/>
</dbReference>
<protein>
    <recommendedName>
        <fullName evidence="1">diguanylate cyclase</fullName>
        <ecNumber evidence="1">2.7.7.65</ecNumber>
    </recommendedName>
</protein>
<dbReference type="Pfam" id="PF00990">
    <property type="entry name" value="GGDEF"/>
    <property type="match status" value="1"/>
</dbReference>
<dbReference type="GO" id="GO:0052621">
    <property type="term" value="F:diguanylate cyclase activity"/>
    <property type="evidence" value="ECO:0007669"/>
    <property type="project" value="UniProtKB-EC"/>
</dbReference>
<organism evidence="6 7">
    <name type="scientific">Pandoraea cepalis</name>
    <dbReference type="NCBI Taxonomy" id="2508294"/>
    <lineage>
        <taxon>Bacteria</taxon>
        <taxon>Pseudomonadati</taxon>
        <taxon>Pseudomonadota</taxon>
        <taxon>Betaproteobacteria</taxon>
        <taxon>Burkholderiales</taxon>
        <taxon>Burkholderiaceae</taxon>
        <taxon>Pandoraea</taxon>
    </lineage>
</organism>
<dbReference type="InterPro" id="IPR000160">
    <property type="entry name" value="GGDEF_dom"/>
</dbReference>
<dbReference type="RefSeq" id="WP_150608689.1">
    <property type="nucleotide sequence ID" value="NZ_CABPRY010000004.1"/>
</dbReference>
<dbReference type="InterPro" id="IPR050469">
    <property type="entry name" value="Diguanylate_Cyclase"/>
</dbReference>
<feature type="transmembrane region" description="Helical" evidence="4">
    <location>
        <begin position="247"/>
        <end position="269"/>
    </location>
</feature>
<feature type="transmembrane region" description="Helical" evidence="4">
    <location>
        <begin position="115"/>
        <end position="135"/>
    </location>
</feature>
<keyword evidence="4" id="KW-0472">Membrane</keyword>
<dbReference type="PANTHER" id="PTHR45138">
    <property type="entry name" value="REGULATORY COMPONENTS OF SENSORY TRANSDUCTION SYSTEM"/>
    <property type="match status" value="1"/>
</dbReference>
<dbReference type="EMBL" id="CABPRY010000004">
    <property type="protein sequence ID" value="VVE07263.1"/>
    <property type="molecule type" value="Genomic_DNA"/>
</dbReference>
<evidence type="ECO:0000256" key="2">
    <source>
        <dbReference type="ARBA" id="ARBA00034247"/>
    </source>
</evidence>
<feature type="transmembrane region" description="Helical" evidence="4">
    <location>
        <begin position="220"/>
        <end position="241"/>
    </location>
</feature>
<feature type="transmembrane region" description="Helical" evidence="4">
    <location>
        <begin position="44"/>
        <end position="66"/>
    </location>
</feature>
<dbReference type="InterPro" id="IPR033424">
    <property type="entry name" value="MASE4"/>
</dbReference>
<dbReference type="InterPro" id="IPR029787">
    <property type="entry name" value="Nucleotide_cyclase"/>
</dbReference>
<feature type="transmembrane region" description="Helical" evidence="4">
    <location>
        <begin position="73"/>
        <end position="95"/>
    </location>
</feature>
<dbReference type="FunFam" id="3.30.70.270:FF:000001">
    <property type="entry name" value="Diguanylate cyclase domain protein"/>
    <property type="match status" value="1"/>
</dbReference>
<dbReference type="SMART" id="SM00267">
    <property type="entry name" value="GGDEF"/>
    <property type="match status" value="1"/>
</dbReference>
<dbReference type="AlphaFoldDB" id="A0A5E4V5Z2"/>
<dbReference type="SUPFAM" id="SSF55073">
    <property type="entry name" value="Nucleotide cyclase"/>
    <property type="match status" value="1"/>
</dbReference>
<feature type="transmembrane region" description="Helical" evidence="4">
    <location>
        <begin position="195"/>
        <end position="213"/>
    </location>
</feature>
<gene>
    <name evidence="6" type="primary">cph2_2</name>
    <name evidence="6" type="ORF">PCE31107_02460</name>
</gene>
<dbReference type="NCBIfam" id="TIGR00254">
    <property type="entry name" value="GGDEF"/>
    <property type="match status" value="1"/>
</dbReference>
<dbReference type="Pfam" id="PF17158">
    <property type="entry name" value="MASE4"/>
    <property type="match status" value="1"/>
</dbReference>
<sequence length="479" mass="51377">MDAFLMERASPGQQVFACCLAIVILAALISTAPRATAAFPAVAAFLPMCGLAVFTTATIASFLLAAQFRVSRLPVLGLLAGAYAFMALTVAMQLLTLPGLFAPQGLLGALPTTSGWIWVFWHVGFPALVLIAMTVRRRLTPQSVTDLAPTGRAMWLFVGLPLVMGVLLCLTALAVPLPPALSPASAPGDFSSGGAGIVLLVVNLVALCAVLAIGRLHTVLDVWVALAVLACVTDTVLSLMSTVRFSLGWYLARLFSMSAPGLLVCVLVWEVTRLYRELERAHQRLIEYSNRDALTGIFNRSYFNERFPRDFDQARRSGHPLSLLMVDVDHFKRYNDAYGHPLGDECLAHVALAIMRATHRPTDLVARYGGEEFVVVLPETDENGARFVATRVTESVRALAEPDPGPPGYVTVSVGCATYVPQQGGAGDTPARLIALADDALYAAKRLGRDRVHVSEHLPTNGGERHGALAQAPRENLSA</sequence>
<accession>A0A5E4V5Z2</accession>
<dbReference type="PROSITE" id="PS50887">
    <property type="entry name" value="GGDEF"/>
    <property type="match status" value="1"/>
</dbReference>
<dbReference type="GO" id="GO:0005886">
    <property type="term" value="C:plasma membrane"/>
    <property type="evidence" value="ECO:0007669"/>
    <property type="project" value="TreeGrafter"/>
</dbReference>
<proteinExistence type="predicted"/>
<dbReference type="CDD" id="cd01949">
    <property type="entry name" value="GGDEF"/>
    <property type="match status" value="1"/>
</dbReference>
<evidence type="ECO:0000313" key="6">
    <source>
        <dbReference type="EMBL" id="VVE07263.1"/>
    </source>
</evidence>
<dbReference type="EC" id="2.7.7.65" evidence="1"/>
<evidence type="ECO:0000259" key="5">
    <source>
        <dbReference type="PROSITE" id="PS50887"/>
    </source>
</evidence>
<dbReference type="InterPro" id="IPR043128">
    <property type="entry name" value="Rev_trsase/Diguanyl_cyclase"/>
</dbReference>
<feature type="region of interest" description="Disordered" evidence="3">
    <location>
        <begin position="454"/>
        <end position="479"/>
    </location>
</feature>
<evidence type="ECO:0000256" key="4">
    <source>
        <dbReference type="SAM" id="Phobius"/>
    </source>
</evidence>
<keyword evidence="4" id="KW-1133">Transmembrane helix</keyword>
<reference evidence="6 7" key="1">
    <citation type="submission" date="2019-08" db="EMBL/GenBank/DDBJ databases">
        <authorList>
            <person name="Peeters C."/>
        </authorList>
    </citation>
    <scope>NUCLEOTIDE SEQUENCE [LARGE SCALE GENOMIC DNA]</scope>
    <source>
        <strain evidence="6 7">LMG 31107</strain>
    </source>
</reference>
<dbReference type="GO" id="GO:0043709">
    <property type="term" value="P:cell adhesion involved in single-species biofilm formation"/>
    <property type="evidence" value="ECO:0007669"/>
    <property type="project" value="TreeGrafter"/>
</dbReference>
<evidence type="ECO:0000313" key="7">
    <source>
        <dbReference type="Proteomes" id="UP000396788"/>
    </source>
</evidence>
<dbReference type="Proteomes" id="UP000396788">
    <property type="component" value="Unassembled WGS sequence"/>
</dbReference>
<evidence type="ECO:0000256" key="3">
    <source>
        <dbReference type="SAM" id="MobiDB-lite"/>
    </source>
</evidence>
<keyword evidence="4" id="KW-0812">Transmembrane</keyword>